<gene>
    <name evidence="8" type="ORF">LARSCL_LOCUS5587</name>
</gene>
<dbReference type="EMBL" id="CAXIEN010000051">
    <property type="protein sequence ID" value="CAL1270962.1"/>
    <property type="molecule type" value="Genomic_DNA"/>
</dbReference>
<comment type="subcellular location">
    <subcellularLocation>
        <location evidence="1">Membrane</location>
        <topology evidence="1">Single-pass type I membrane protein</topology>
    </subcellularLocation>
</comment>
<dbReference type="InterPro" id="IPR003598">
    <property type="entry name" value="Ig_sub2"/>
</dbReference>
<dbReference type="PANTHER" id="PTHR11640">
    <property type="entry name" value="NEPHRIN"/>
    <property type="match status" value="1"/>
</dbReference>
<dbReference type="InterPro" id="IPR051275">
    <property type="entry name" value="Cell_adhesion_signaling"/>
</dbReference>
<comment type="caution">
    <text evidence="8">The sequence shown here is derived from an EMBL/GenBank/DDBJ whole genome shotgun (WGS) entry which is preliminary data.</text>
</comment>
<accession>A0AAV1ZGU7</accession>
<organism evidence="8 9">
    <name type="scientific">Larinioides sclopetarius</name>
    <dbReference type="NCBI Taxonomy" id="280406"/>
    <lineage>
        <taxon>Eukaryota</taxon>
        <taxon>Metazoa</taxon>
        <taxon>Ecdysozoa</taxon>
        <taxon>Arthropoda</taxon>
        <taxon>Chelicerata</taxon>
        <taxon>Arachnida</taxon>
        <taxon>Araneae</taxon>
        <taxon>Araneomorphae</taxon>
        <taxon>Entelegynae</taxon>
        <taxon>Araneoidea</taxon>
        <taxon>Araneidae</taxon>
        <taxon>Larinioides</taxon>
    </lineage>
</organism>
<dbReference type="Proteomes" id="UP001497382">
    <property type="component" value="Unassembled WGS sequence"/>
</dbReference>
<name>A0AAV1ZGU7_9ARAC</name>
<sequence>MWPKDFLLLGRLFAGLGCLFVCKSADDSPLEKTVLVGESVSIPCPLSTPGGSVQWLQDGSPIVLDLSATRRRQWNISPDGTAALTISEVRRTDAGRWECRELGADGSVRKVARVLDLVVGSLSSPGSPSDPYLELEGRRLVHQATVTVKEPQKLSLHCIVSGAIPPVRRIHWSIGEANLTSVSELFVEFSASEDAYTSRSVLALNVTRRVNGMELVCKVHHITWLQAAAVSASLKVLYEPSFSISREPGFGLPLLENMRVSLRCEVDANPTSDPIWVRDDGPLTISQDSQGFLNFTPVAHEHAGWYRCTTHHEFGFFASFGYFLNVRTAELPVSSDDGNIQLPNGFGQSTNIGCIPDGRPEVTAVNKSLMAIAGRSALLAGQLCSSPRPLRVFWVVRHLVLRPGDVRHPYVAYNLTETEIPNCYMGGLELRRLQVEDSGEVLLVVKNAHGIADALFLLNVTQASSFSASSAAGVVRECLLLTLLIPVCLLWLRQRIIDSS</sequence>
<dbReference type="Pfam" id="PF13927">
    <property type="entry name" value="Ig_3"/>
    <property type="match status" value="2"/>
</dbReference>
<dbReference type="InterPro" id="IPR003599">
    <property type="entry name" value="Ig_sub"/>
</dbReference>
<keyword evidence="2" id="KW-0472">Membrane</keyword>
<dbReference type="GO" id="GO:0050839">
    <property type="term" value="F:cell adhesion molecule binding"/>
    <property type="evidence" value="ECO:0007669"/>
    <property type="project" value="TreeGrafter"/>
</dbReference>
<keyword evidence="3" id="KW-1015">Disulfide bond</keyword>
<dbReference type="InterPro" id="IPR007110">
    <property type="entry name" value="Ig-like_dom"/>
</dbReference>
<dbReference type="SUPFAM" id="SSF48726">
    <property type="entry name" value="Immunoglobulin"/>
    <property type="match status" value="4"/>
</dbReference>
<evidence type="ECO:0000313" key="9">
    <source>
        <dbReference type="Proteomes" id="UP001497382"/>
    </source>
</evidence>
<feature type="domain" description="Ig-like" evidence="7">
    <location>
        <begin position="131"/>
        <end position="235"/>
    </location>
</feature>
<evidence type="ECO:0000256" key="1">
    <source>
        <dbReference type="ARBA" id="ARBA00004479"/>
    </source>
</evidence>
<dbReference type="Gene3D" id="2.60.40.10">
    <property type="entry name" value="Immunoglobulins"/>
    <property type="match status" value="3"/>
</dbReference>
<dbReference type="GO" id="GO:0005886">
    <property type="term" value="C:plasma membrane"/>
    <property type="evidence" value="ECO:0007669"/>
    <property type="project" value="TreeGrafter"/>
</dbReference>
<feature type="domain" description="Ig-like" evidence="7">
    <location>
        <begin position="3"/>
        <end position="100"/>
    </location>
</feature>
<dbReference type="InterPro" id="IPR036179">
    <property type="entry name" value="Ig-like_dom_sf"/>
</dbReference>
<dbReference type="Pfam" id="PF08205">
    <property type="entry name" value="C2-set_2"/>
    <property type="match status" value="1"/>
</dbReference>
<evidence type="ECO:0000313" key="8">
    <source>
        <dbReference type="EMBL" id="CAL1270962.1"/>
    </source>
</evidence>
<evidence type="ECO:0000256" key="2">
    <source>
        <dbReference type="ARBA" id="ARBA00023136"/>
    </source>
</evidence>
<feature type="chain" id="PRO_5043696259" description="Ig-like domain-containing protein" evidence="6">
    <location>
        <begin position="26"/>
        <end position="500"/>
    </location>
</feature>
<keyword evidence="5" id="KW-0393">Immunoglobulin domain</keyword>
<keyword evidence="9" id="KW-1185">Reference proteome</keyword>
<evidence type="ECO:0000256" key="6">
    <source>
        <dbReference type="SAM" id="SignalP"/>
    </source>
</evidence>
<evidence type="ECO:0000256" key="5">
    <source>
        <dbReference type="ARBA" id="ARBA00023319"/>
    </source>
</evidence>
<reference evidence="8 9" key="1">
    <citation type="submission" date="2024-04" db="EMBL/GenBank/DDBJ databases">
        <authorList>
            <person name="Rising A."/>
            <person name="Reimegard J."/>
            <person name="Sonavane S."/>
            <person name="Akerstrom W."/>
            <person name="Nylinder S."/>
            <person name="Hedman E."/>
            <person name="Kallberg Y."/>
        </authorList>
    </citation>
    <scope>NUCLEOTIDE SEQUENCE [LARGE SCALE GENOMIC DNA]</scope>
</reference>
<dbReference type="CDD" id="cd00096">
    <property type="entry name" value="Ig"/>
    <property type="match status" value="1"/>
</dbReference>
<feature type="signal peptide" evidence="6">
    <location>
        <begin position="1"/>
        <end position="25"/>
    </location>
</feature>
<proteinExistence type="predicted"/>
<dbReference type="InterPro" id="IPR013783">
    <property type="entry name" value="Ig-like_fold"/>
</dbReference>
<keyword evidence="4" id="KW-0325">Glycoprotein</keyword>
<dbReference type="SMART" id="SM00409">
    <property type="entry name" value="IG"/>
    <property type="match status" value="4"/>
</dbReference>
<feature type="domain" description="Ig-like" evidence="7">
    <location>
        <begin position="240"/>
        <end position="312"/>
    </location>
</feature>
<dbReference type="PROSITE" id="PS50835">
    <property type="entry name" value="IG_LIKE"/>
    <property type="match status" value="3"/>
</dbReference>
<evidence type="ECO:0000256" key="4">
    <source>
        <dbReference type="ARBA" id="ARBA00023180"/>
    </source>
</evidence>
<evidence type="ECO:0000256" key="3">
    <source>
        <dbReference type="ARBA" id="ARBA00023157"/>
    </source>
</evidence>
<dbReference type="GO" id="GO:0005911">
    <property type="term" value="C:cell-cell junction"/>
    <property type="evidence" value="ECO:0007669"/>
    <property type="project" value="TreeGrafter"/>
</dbReference>
<dbReference type="InterPro" id="IPR013162">
    <property type="entry name" value="CD80_C2-set"/>
</dbReference>
<dbReference type="SMART" id="SM00408">
    <property type="entry name" value="IGc2"/>
    <property type="match status" value="2"/>
</dbReference>
<protein>
    <recommendedName>
        <fullName evidence="7">Ig-like domain-containing protein</fullName>
    </recommendedName>
</protein>
<evidence type="ECO:0000259" key="7">
    <source>
        <dbReference type="PROSITE" id="PS50835"/>
    </source>
</evidence>
<dbReference type="PANTHER" id="PTHR11640:SF155">
    <property type="entry name" value="IG-LIKE DOMAIN-CONTAINING PROTEIN"/>
    <property type="match status" value="1"/>
</dbReference>
<dbReference type="AlphaFoldDB" id="A0AAV1ZGU7"/>
<keyword evidence="6" id="KW-0732">Signal</keyword>
<dbReference type="GO" id="GO:0098609">
    <property type="term" value="P:cell-cell adhesion"/>
    <property type="evidence" value="ECO:0007669"/>
    <property type="project" value="TreeGrafter"/>
</dbReference>